<dbReference type="PROSITE" id="PS00141">
    <property type="entry name" value="ASP_PROTEASE"/>
    <property type="match status" value="1"/>
</dbReference>
<reference evidence="1 2" key="1">
    <citation type="journal article" date="2018" name="Front. Plant Sci.">
        <title>Red Clover (Trifolium pratense) and Zigzag Clover (T. medium) - A Picture of Genomic Similarities and Differences.</title>
        <authorList>
            <person name="Dluhosova J."/>
            <person name="Istvanek J."/>
            <person name="Nedelnik J."/>
            <person name="Repkova J."/>
        </authorList>
    </citation>
    <scope>NUCLEOTIDE SEQUENCE [LARGE SCALE GENOMIC DNA]</scope>
    <source>
        <strain evidence="2">cv. 10/8</strain>
        <tissue evidence="1">Leaf</tissue>
    </source>
</reference>
<evidence type="ECO:0000313" key="1">
    <source>
        <dbReference type="EMBL" id="MCI36650.1"/>
    </source>
</evidence>
<keyword evidence="2" id="KW-1185">Reference proteome</keyword>
<feature type="non-terminal residue" evidence="1">
    <location>
        <position position="105"/>
    </location>
</feature>
<keyword evidence="1" id="KW-0695">RNA-directed DNA polymerase</keyword>
<keyword evidence="1" id="KW-0808">Transferase</keyword>
<keyword evidence="1" id="KW-0548">Nucleotidyltransferase</keyword>
<protein>
    <submittedName>
        <fullName evidence="1">RNA-directed DNA polymerase (Reverse transcriptase)</fullName>
    </submittedName>
</protein>
<comment type="caution">
    <text evidence="1">The sequence shown here is derived from an EMBL/GenBank/DDBJ whole genome shotgun (WGS) entry which is preliminary data.</text>
</comment>
<organism evidence="1 2">
    <name type="scientific">Trifolium medium</name>
    <dbReference type="NCBI Taxonomy" id="97028"/>
    <lineage>
        <taxon>Eukaryota</taxon>
        <taxon>Viridiplantae</taxon>
        <taxon>Streptophyta</taxon>
        <taxon>Embryophyta</taxon>
        <taxon>Tracheophyta</taxon>
        <taxon>Spermatophyta</taxon>
        <taxon>Magnoliopsida</taxon>
        <taxon>eudicotyledons</taxon>
        <taxon>Gunneridae</taxon>
        <taxon>Pentapetalae</taxon>
        <taxon>rosids</taxon>
        <taxon>fabids</taxon>
        <taxon>Fabales</taxon>
        <taxon>Fabaceae</taxon>
        <taxon>Papilionoideae</taxon>
        <taxon>50 kb inversion clade</taxon>
        <taxon>NPAAA clade</taxon>
        <taxon>Hologalegina</taxon>
        <taxon>IRL clade</taxon>
        <taxon>Trifolieae</taxon>
        <taxon>Trifolium</taxon>
    </lineage>
</organism>
<name>A0A392RLH0_9FABA</name>
<proteinExistence type="predicted"/>
<dbReference type="GO" id="GO:0003964">
    <property type="term" value="F:RNA-directed DNA polymerase activity"/>
    <property type="evidence" value="ECO:0007669"/>
    <property type="project" value="UniProtKB-KW"/>
</dbReference>
<sequence length="105" mass="11597">MEERRAKGLCFKCGRKFHPTLLKCPEHDMRVLILGDGETVNDEGEIVAIEAEDSDKEEEIDAECKLIGVLGKMGEYNTMKLEGMLKGVDVEVLIDSGASHSFISP</sequence>
<accession>A0A392RLH0</accession>
<dbReference type="InterPro" id="IPR001969">
    <property type="entry name" value="Aspartic_peptidase_AS"/>
</dbReference>
<dbReference type="GO" id="GO:0006508">
    <property type="term" value="P:proteolysis"/>
    <property type="evidence" value="ECO:0007669"/>
    <property type="project" value="InterPro"/>
</dbReference>
<evidence type="ECO:0000313" key="2">
    <source>
        <dbReference type="Proteomes" id="UP000265520"/>
    </source>
</evidence>
<dbReference type="GO" id="GO:0004190">
    <property type="term" value="F:aspartic-type endopeptidase activity"/>
    <property type="evidence" value="ECO:0007669"/>
    <property type="project" value="InterPro"/>
</dbReference>
<dbReference type="EMBL" id="LXQA010236008">
    <property type="protein sequence ID" value="MCI36650.1"/>
    <property type="molecule type" value="Genomic_DNA"/>
</dbReference>
<dbReference type="Proteomes" id="UP000265520">
    <property type="component" value="Unassembled WGS sequence"/>
</dbReference>
<dbReference type="AlphaFoldDB" id="A0A392RLH0"/>